<proteinExistence type="predicted"/>
<evidence type="ECO:0000313" key="1">
    <source>
        <dbReference type="EMBL" id="KDQ27436.1"/>
    </source>
</evidence>
<dbReference type="VEuPathDB" id="FungiDB:PLEOSDRAFT_1083561"/>
<sequence>MAKGPGFQRQVPMIAPGAFAINSGTHSNDSTSLVLLRLLVALKGVHNQFWGAIKQLRCLLLTVLPKLKTFKFNLGSIQLVLSRRPTLAASSLLPPITCLLLGVPSP</sequence>
<dbReference type="HOGENOM" id="CLU_2224328_0_0_1"/>
<reference evidence="2" key="1">
    <citation type="journal article" date="2014" name="Proc. Natl. Acad. Sci. U.S.A.">
        <title>Extensive sampling of basidiomycete genomes demonstrates inadequacy of the white-rot/brown-rot paradigm for wood decay fungi.</title>
        <authorList>
            <person name="Riley R."/>
            <person name="Salamov A.A."/>
            <person name="Brown D.W."/>
            <person name="Nagy L.G."/>
            <person name="Floudas D."/>
            <person name="Held B.W."/>
            <person name="Levasseur A."/>
            <person name="Lombard V."/>
            <person name="Morin E."/>
            <person name="Otillar R."/>
            <person name="Lindquist E.A."/>
            <person name="Sun H."/>
            <person name="LaButti K.M."/>
            <person name="Schmutz J."/>
            <person name="Jabbour D."/>
            <person name="Luo H."/>
            <person name="Baker S.E."/>
            <person name="Pisabarro A.G."/>
            <person name="Walton J.D."/>
            <person name="Blanchette R.A."/>
            <person name="Henrissat B."/>
            <person name="Martin F."/>
            <person name="Cullen D."/>
            <person name="Hibbett D.S."/>
            <person name="Grigoriev I.V."/>
        </authorList>
    </citation>
    <scope>NUCLEOTIDE SEQUENCE [LARGE SCALE GENOMIC DNA]</scope>
    <source>
        <strain evidence="2">PC15</strain>
    </source>
</reference>
<dbReference type="OrthoDB" id="10668750at2759"/>
<accession>A0A067NUZ6</accession>
<evidence type="ECO:0000313" key="2">
    <source>
        <dbReference type="Proteomes" id="UP000027073"/>
    </source>
</evidence>
<dbReference type="EMBL" id="KL198008">
    <property type="protein sequence ID" value="KDQ27436.1"/>
    <property type="molecule type" value="Genomic_DNA"/>
</dbReference>
<gene>
    <name evidence="1" type="ORF">PLEOSDRAFT_1083561</name>
</gene>
<dbReference type="InParanoid" id="A0A067NUZ6"/>
<name>A0A067NUZ6_PLEO1</name>
<dbReference type="AlphaFoldDB" id="A0A067NUZ6"/>
<protein>
    <submittedName>
        <fullName evidence="1">Uncharacterized protein</fullName>
    </submittedName>
</protein>
<dbReference type="Proteomes" id="UP000027073">
    <property type="component" value="Unassembled WGS sequence"/>
</dbReference>
<organism evidence="1 2">
    <name type="scientific">Pleurotus ostreatus (strain PC15)</name>
    <name type="common">Oyster mushroom</name>
    <dbReference type="NCBI Taxonomy" id="1137138"/>
    <lineage>
        <taxon>Eukaryota</taxon>
        <taxon>Fungi</taxon>
        <taxon>Dikarya</taxon>
        <taxon>Basidiomycota</taxon>
        <taxon>Agaricomycotina</taxon>
        <taxon>Agaricomycetes</taxon>
        <taxon>Agaricomycetidae</taxon>
        <taxon>Agaricales</taxon>
        <taxon>Pleurotineae</taxon>
        <taxon>Pleurotaceae</taxon>
        <taxon>Pleurotus</taxon>
    </lineage>
</organism>